<dbReference type="SUPFAM" id="SSF55874">
    <property type="entry name" value="ATPase domain of HSP90 chaperone/DNA topoisomerase II/histidine kinase"/>
    <property type="match status" value="1"/>
</dbReference>
<evidence type="ECO:0000256" key="2">
    <source>
        <dbReference type="ARBA" id="ARBA00012438"/>
    </source>
</evidence>
<evidence type="ECO:0000256" key="1">
    <source>
        <dbReference type="ARBA" id="ARBA00000085"/>
    </source>
</evidence>
<dbReference type="Proteomes" id="UP000037288">
    <property type="component" value="Unassembled WGS sequence"/>
</dbReference>
<dbReference type="EC" id="2.7.13.3" evidence="2"/>
<dbReference type="STRING" id="1678637.AC230_18845"/>
<feature type="domain" description="Histidine kinase/HSP90-like ATPase" evidence="7">
    <location>
        <begin position="36"/>
        <end position="81"/>
    </location>
</feature>
<comment type="caution">
    <text evidence="8">The sequence shown here is derived from an EMBL/GenBank/DDBJ whole genome shotgun (WGS) entry which is preliminary data.</text>
</comment>
<dbReference type="CDD" id="cd16917">
    <property type="entry name" value="HATPase_UhpB-NarQ-NarX-like"/>
    <property type="match status" value="1"/>
</dbReference>
<dbReference type="PANTHER" id="PTHR24421">
    <property type="entry name" value="NITRATE/NITRITE SENSOR PROTEIN NARX-RELATED"/>
    <property type="match status" value="1"/>
</dbReference>
<dbReference type="PANTHER" id="PTHR24421:SF10">
    <property type="entry name" value="NITRATE_NITRITE SENSOR PROTEIN NARQ"/>
    <property type="match status" value="1"/>
</dbReference>
<evidence type="ECO:0000256" key="3">
    <source>
        <dbReference type="ARBA" id="ARBA00022679"/>
    </source>
</evidence>
<evidence type="ECO:0000313" key="9">
    <source>
        <dbReference type="Proteomes" id="UP000037288"/>
    </source>
</evidence>
<dbReference type="Gene3D" id="3.30.565.10">
    <property type="entry name" value="Histidine kinase-like ATPase, C-terminal domain"/>
    <property type="match status" value="1"/>
</dbReference>
<sequence length="123" mass="13298">MPTPTDERVRAAGVRVDLEVTGERRPLPAGPDLCAYRVVQEALTNVIKHSGTARATVRVEYRPYELELSVTDDGRTAAARRGNDPVNPPAPGGHGLPGMRERARIYGERSWPARAPTAASRSG</sequence>
<dbReference type="InterPro" id="IPR003594">
    <property type="entry name" value="HATPase_dom"/>
</dbReference>
<evidence type="ECO:0000259" key="7">
    <source>
        <dbReference type="Pfam" id="PF02518"/>
    </source>
</evidence>
<evidence type="ECO:0000256" key="4">
    <source>
        <dbReference type="ARBA" id="ARBA00022777"/>
    </source>
</evidence>
<comment type="catalytic activity">
    <reaction evidence="1">
        <text>ATP + protein L-histidine = ADP + protein N-phospho-L-histidine.</text>
        <dbReference type="EC" id="2.7.13.3"/>
    </reaction>
</comment>
<feature type="region of interest" description="Disordered" evidence="6">
    <location>
        <begin position="73"/>
        <end position="123"/>
    </location>
</feature>
<keyword evidence="9" id="KW-1185">Reference proteome</keyword>
<accession>A0A0K9XCT3</accession>
<dbReference type="GO" id="GO:0004673">
    <property type="term" value="F:protein histidine kinase activity"/>
    <property type="evidence" value="ECO:0007669"/>
    <property type="project" value="UniProtKB-EC"/>
</dbReference>
<evidence type="ECO:0000256" key="5">
    <source>
        <dbReference type="ARBA" id="ARBA00023012"/>
    </source>
</evidence>
<reference evidence="9" key="1">
    <citation type="submission" date="2015-07" db="EMBL/GenBank/DDBJ databases">
        <title>Draft genome sequence of Streptomyces sp. CMAA 1322, a bacterium isolated from Caatinga biome, from dry forest semiarid of Brazil.</title>
        <authorList>
            <person name="Santos S.N."/>
            <person name="Gacesa R."/>
            <person name="Taketani R.G."/>
            <person name="Long P.F."/>
            <person name="Melo I.S."/>
        </authorList>
    </citation>
    <scope>NUCLEOTIDE SEQUENCE [LARGE SCALE GENOMIC DNA]</scope>
    <source>
        <strain evidence="9">CMAA 1322</strain>
    </source>
</reference>
<evidence type="ECO:0000256" key="6">
    <source>
        <dbReference type="SAM" id="MobiDB-lite"/>
    </source>
</evidence>
<organism evidence="8 9">
    <name type="scientific">Streptomyces caatingaensis</name>
    <dbReference type="NCBI Taxonomy" id="1678637"/>
    <lineage>
        <taxon>Bacteria</taxon>
        <taxon>Bacillati</taxon>
        <taxon>Actinomycetota</taxon>
        <taxon>Actinomycetes</taxon>
        <taxon>Kitasatosporales</taxon>
        <taxon>Streptomycetaceae</taxon>
        <taxon>Streptomyces</taxon>
    </lineage>
</organism>
<proteinExistence type="predicted"/>
<dbReference type="GO" id="GO:0000160">
    <property type="term" value="P:phosphorelay signal transduction system"/>
    <property type="evidence" value="ECO:0007669"/>
    <property type="project" value="UniProtKB-KW"/>
</dbReference>
<dbReference type="Pfam" id="PF02518">
    <property type="entry name" value="HATPase_c"/>
    <property type="match status" value="1"/>
</dbReference>
<dbReference type="InterPro" id="IPR036890">
    <property type="entry name" value="HATPase_C_sf"/>
</dbReference>
<dbReference type="OrthoDB" id="227596at2"/>
<dbReference type="InterPro" id="IPR050482">
    <property type="entry name" value="Sensor_HK_TwoCompSys"/>
</dbReference>
<keyword evidence="4" id="KW-0418">Kinase</keyword>
<dbReference type="AlphaFoldDB" id="A0A0K9XCT3"/>
<dbReference type="RefSeq" id="WP_049717425.1">
    <property type="nucleotide sequence ID" value="NZ_LFXA01000011.1"/>
</dbReference>
<keyword evidence="3" id="KW-0808">Transferase</keyword>
<protein>
    <recommendedName>
        <fullName evidence="2">histidine kinase</fullName>
        <ecNumber evidence="2">2.7.13.3</ecNumber>
    </recommendedName>
</protein>
<evidence type="ECO:0000313" key="8">
    <source>
        <dbReference type="EMBL" id="KNB51180.1"/>
    </source>
</evidence>
<gene>
    <name evidence="8" type="ORF">AC230_18845</name>
</gene>
<dbReference type="PATRIC" id="fig|1678637.3.peg.4052"/>
<name>A0A0K9XCT3_9ACTN</name>
<keyword evidence="5" id="KW-0902">Two-component regulatory system</keyword>
<dbReference type="EMBL" id="LFXA01000011">
    <property type="protein sequence ID" value="KNB51180.1"/>
    <property type="molecule type" value="Genomic_DNA"/>
</dbReference>